<evidence type="ECO:0000256" key="4">
    <source>
        <dbReference type="ARBA" id="ARBA00022676"/>
    </source>
</evidence>
<keyword evidence="12" id="KW-1185">Reference proteome</keyword>
<feature type="domain" description="Glycosyl transferase family 3 N-terminal" evidence="10">
    <location>
        <begin position="2"/>
        <end position="61"/>
    </location>
</feature>
<dbReference type="SUPFAM" id="SSF47648">
    <property type="entry name" value="Nucleoside phosphorylase/phosphoribosyltransferase N-terminal domain"/>
    <property type="match status" value="1"/>
</dbReference>
<dbReference type="GO" id="GO:0004048">
    <property type="term" value="F:anthranilate phosphoribosyltransferase activity"/>
    <property type="evidence" value="ECO:0007669"/>
    <property type="project" value="UniProtKB-EC"/>
</dbReference>
<evidence type="ECO:0000256" key="7">
    <source>
        <dbReference type="ARBA" id="ARBA00023141"/>
    </source>
</evidence>
<evidence type="ECO:0000256" key="5">
    <source>
        <dbReference type="ARBA" id="ARBA00022679"/>
    </source>
</evidence>
<dbReference type="PANTHER" id="PTHR43285:SF2">
    <property type="entry name" value="ANTHRANILATE PHOSPHORIBOSYLTRANSFERASE"/>
    <property type="match status" value="1"/>
</dbReference>
<dbReference type="Pfam" id="PF02885">
    <property type="entry name" value="Glycos_trans_3N"/>
    <property type="match status" value="1"/>
</dbReference>
<dbReference type="Proteomes" id="UP001165082">
    <property type="component" value="Unassembled WGS sequence"/>
</dbReference>
<evidence type="ECO:0000256" key="6">
    <source>
        <dbReference type="ARBA" id="ARBA00022822"/>
    </source>
</evidence>
<feature type="domain" description="Glycosyl transferase family 3" evidence="9">
    <location>
        <begin position="71"/>
        <end position="332"/>
    </location>
</feature>
<evidence type="ECO:0000313" key="11">
    <source>
        <dbReference type="EMBL" id="GMH50775.1"/>
    </source>
</evidence>
<dbReference type="InterPro" id="IPR035902">
    <property type="entry name" value="Nuc_phospho_transferase"/>
</dbReference>
<protein>
    <recommendedName>
        <fullName evidence="2">anthranilate phosphoribosyltransferase</fullName>
        <ecNumber evidence="2">2.4.2.18</ecNumber>
    </recommendedName>
</protein>
<dbReference type="EC" id="2.4.2.18" evidence="2"/>
<dbReference type="AlphaFoldDB" id="A0A9W6ZI82"/>
<dbReference type="InterPro" id="IPR036320">
    <property type="entry name" value="Glycosyl_Trfase_fam3_N_dom_sf"/>
</dbReference>
<keyword evidence="6" id="KW-0822">Tryptophan biosynthesis</keyword>
<evidence type="ECO:0000259" key="9">
    <source>
        <dbReference type="Pfam" id="PF00591"/>
    </source>
</evidence>
<evidence type="ECO:0000256" key="3">
    <source>
        <dbReference type="ARBA" id="ARBA00022605"/>
    </source>
</evidence>
<dbReference type="HAMAP" id="MF_00211">
    <property type="entry name" value="TrpD"/>
    <property type="match status" value="1"/>
</dbReference>
<keyword evidence="5" id="KW-0808">Transferase</keyword>
<reference evidence="11" key="1">
    <citation type="submission" date="2022-07" db="EMBL/GenBank/DDBJ databases">
        <title>Genome analysis of Parmales, a sister group of diatoms, reveals the evolutionary specialization of diatoms from phago-mixotrophs to photoautotrophs.</title>
        <authorList>
            <person name="Ban H."/>
            <person name="Sato S."/>
            <person name="Yoshikawa S."/>
            <person name="Kazumasa Y."/>
            <person name="Nakamura Y."/>
            <person name="Ichinomiya M."/>
            <person name="Saitoh K."/>
            <person name="Sato N."/>
            <person name="Blanc-Mathieu R."/>
            <person name="Endo H."/>
            <person name="Kuwata A."/>
            <person name="Ogata H."/>
        </authorList>
    </citation>
    <scope>NUCLEOTIDE SEQUENCE</scope>
</reference>
<evidence type="ECO:0000259" key="10">
    <source>
        <dbReference type="Pfam" id="PF02885"/>
    </source>
</evidence>
<comment type="similarity">
    <text evidence="8">Belongs to the anthranilate phosphoribosyltransferase family.</text>
</comment>
<organism evidence="11 12">
    <name type="scientific">Triparma retinervis</name>
    <dbReference type="NCBI Taxonomy" id="2557542"/>
    <lineage>
        <taxon>Eukaryota</taxon>
        <taxon>Sar</taxon>
        <taxon>Stramenopiles</taxon>
        <taxon>Ochrophyta</taxon>
        <taxon>Bolidophyceae</taxon>
        <taxon>Parmales</taxon>
        <taxon>Triparmaceae</taxon>
        <taxon>Triparma</taxon>
    </lineage>
</organism>
<comment type="pathway">
    <text evidence="1">Amino-acid biosynthesis; L-tryptophan biosynthesis; L-tryptophan from chorismate: step 2/5.</text>
</comment>
<keyword evidence="3" id="KW-0028">Amino-acid biosynthesis</keyword>
<evidence type="ECO:0000256" key="2">
    <source>
        <dbReference type="ARBA" id="ARBA00011948"/>
    </source>
</evidence>
<dbReference type="GO" id="GO:0005829">
    <property type="term" value="C:cytosol"/>
    <property type="evidence" value="ECO:0007669"/>
    <property type="project" value="TreeGrafter"/>
</dbReference>
<gene>
    <name evidence="11" type="ORF">TrRE_jg4785</name>
</gene>
<dbReference type="EMBL" id="BRXZ01000684">
    <property type="protein sequence ID" value="GMH50775.1"/>
    <property type="molecule type" value="Genomic_DNA"/>
</dbReference>
<accession>A0A9W6ZI82</accession>
<dbReference type="OrthoDB" id="427800at2759"/>
<name>A0A9W6ZI82_9STRA</name>
<evidence type="ECO:0000313" key="12">
    <source>
        <dbReference type="Proteomes" id="UP001165082"/>
    </source>
</evidence>
<comment type="caution">
    <text evidence="11">The sequence shown here is derived from an EMBL/GenBank/DDBJ whole genome shotgun (WGS) entry which is preliminary data.</text>
</comment>
<dbReference type="InterPro" id="IPR017459">
    <property type="entry name" value="Glycosyl_Trfase_fam3_N_dom"/>
</dbReference>
<dbReference type="InterPro" id="IPR000312">
    <property type="entry name" value="Glycosyl_Trfase_fam3"/>
</dbReference>
<dbReference type="SUPFAM" id="SSF52418">
    <property type="entry name" value="Nucleoside phosphorylase/phosphoribosyltransferase catalytic domain"/>
    <property type="match status" value="1"/>
</dbReference>
<keyword evidence="7" id="KW-0057">Aromatic amino acid biosynthesis</keyword>
<dbReference type="Pfam" id="PF00591">
    <property type="entry name" value="Glycos_transf_3"/>
    <property type="match status" value="1"/>
</dbReference>
<dbReference type="Gene3D" id="1.20.970.10">
    <property type="entry name" value="Transferase, Pyrimidine Nucleoside Phosphorylase, Chain C"/>
    <property type="match status" value="1"/>
</dbReference>
<dbReference type="Gene3D" id="3.40.1030.10">
    <property type="entry name" value="Nucleoside phosphorylase/phosphoribosyltransferase catalytic domain"/>
    <property type="match status" value="1"/>
</dbReference>
<dbReference type="FunFam" id="3.40.1030.10:FF:000002">
    <property type="entry name" value="Anthranilate phosphoribosyltransferase"/>
    <property type="match status" value="1"/>
</dbReference>
<evidence type="ECO:0000256" key="8">
    <source>
        <dbReference type="ARBA" id="ARBA00061500"/>
    </source>
</evidence>
<evidence type="ECO:0000256" key="1">
    <source>
        <dbReference type="ARBA" id="ARBA00004907"/>
    </source>
</evidence>
<sequence length="346" mass="36931">MKKYLETLVEGKDLEADDTQAIFTQILEDNFEPMQASALLMLLRAKGETKNEVAGMVRAMNNGCNRVNIDKKMLDIVGTGGDGADTINISTASVVLCAAAGCIVAKAGNRSVSSKCGSADVLEQLGVKVDLQPREVEKCVDETGIAFMFAPINHPSMRFIAPVRASLGIRSCFNILGPMTNAAGAQRAVIGVFDDGLAPLMADTLMEVGRVDHAVVIHGCGLDEISPIGPSQIVEIKNTAAPGAPKAYEKKTYMFDPLDIGIPRCDVLDLKGGEPEENMLEFRKVLEGGDHTNAKRDSVVLNAGVGCYVYGLVDSIEDGVKLARKTLESGKATDTLENWIKVSQSV</sequence>
<dbReference type="PANTHER" id="PTHR43285">
    <property type="entry name" value="ANTHRANILATE PHOSPHORIBOSYLTRANSFERASE"/>
    <property type="match status" value="1"/>
</dbReference>
<keyword evidence="4" id="KW-0328">Glycosyltransferase</keyword>
<proteinExistence type="inferred from homology"/>
<dbReference type="NCBIfam" id="TIGR01245">
    <property type="entry name" value="trpD"/>
    <property type="match status" value="1"/>
</dbReference>
<dbReference type="InterPro" id="IPR005940">
    <property type="entry name" value="Anthranilate_Pribosyl_Tfrase"/>
</dbReference>
<dbReference type="GO" id="GO:0000162">
    <property type="term" value="P:L-tryptophan biosynthetic process"/>
    <property type="evidence" value="ECO:0007669"/>
    <property type="project" value="UniProtKB-KW"/>
</dbReference>